<dbReference type="GO" id="GO:0003677">
    <property type="term" value="F:DNA binding"/>
    <property type="evidence" value="ECO:0007669"/>
    <property type="project" value="TreeGrafter"/>
</dbReference>
<dbReference type="InterPro" id="IPR004875">
    <property type="entry name" value="DDE_SF_endonuclease_dom"/>
</dbReference>
<reference evidence="2 3" key="1">
    <citation type="submission" date="2014-04" db="EMBL/GenBank/DDBJ databases">
        <authorList>
            <consortium name="DOE Joint Genome Institute"/>
            <person name="Kuo A."/>
            <person name="Kohler A."/>
            <person name="Jargeat P."/>
            <person name="Nagy L.G."/>
            <person name="Floudas D."/>
            <person name="Copeland A."/>
            <person name="Barry K.W."/>
            <person name="Cichocki N."/>
            <person name="Veneault-Fourrey C."/>
            <person name="LaButti K."/>
            <person name="Lindquist E.A."/>
            <person name="Lipzen A."/>
            <person name="Lundell T."/>
            <person name="Morin E."/>
            <person name="Murat C."/>
            <person name="Sun H."/>
            <person name="Tunlid A."/>
            <person name="Henrissat B."/>
            <person name="Grigoriev I.V."/>
            <person name="Hibbett D.S."/>
            <person name="Martin F."/>
            <person name="Nordberg H.P."/>
            <person name="Cantor M.N."/>
            <person name="Hua S.X."/>
        </authorList>
    </citation>
    <scope>NUCLEOTIDE SEQUENCE [LARGE SCALE GENOMIC DNA]</scope>
    <source>
        <strain evidence="2 3">Ve08.2h10</strain>
    </source>
</reference>
<evidence type="ECO:0000313" key="3">
    <source>
        <dbReference type="Proteomes" id="UP000054538"/>
    </source>
</evidence>
<sequence>MKQHGKAASVASETVRKEQLHIQELIKKYGYKLHDILNANETSLFYVMPPDCGLSNKLTTGVKGKKHQLTYLFVTNADVSKKLALLIIGKAQKPCAFKNKTGTQLGFYYRNITKAWMTSIIYQEWLLDWDRALRNEGQKILLLQDNFSGHIVPETLINIHVTNFEPNLTAHVQPNDQGIIHCFKANYHAKYIHHAIDLYKASITPSKIFNIDQLEAMQLAEDTWNKVDTTTI</sequence>
<dbReference type="GO" id="GO:0005634">
    <property type="term" value="C:nucleus"/>
    <property type="evidence" value="ECO:0007669"/>
    <property type="project" value="TreeGrafter"/>
</dbReference>
<dbReference type="PANTHER" id="PTHR19303:SF73">
    <property type="entry name" value="PROTEIN PDC2"/>
    <property type="match status" value="1"/>
</dbReference>
<evidence type="ECO:0000313" key="2">
    <source>
        <dbReference type="EMBL" id="KIK95656.1"/>
    </source>
</evidence>
<dbReference type="FunCoup" id="A0A0D0DZ39">
    <property type="interactions" value="185"/>
</dbReference>
<dbReference type="InParanoid" id="A0A0D0DZ39"/>
<evidence type="ECO:0000259" key="1">
    <source>
        <dbReference type="Pfam" id="PF03184"/>
    </source>
</evidence>
<protein>
    <recommendedName>
        <fullName evidence="1">DDE-1 domain-containing protein</fullName>
    </recommendedName>
</protein>
<accession>A0A0D0DZ39</accession>
<dbReference type="AlphaFoldDB" id="A0A0D0DZ39"/>
<dbReference type="Pfam" id="PF03184">
    <property type="entry name" value="DDE_1"/>
    <property type="match status" value="1"/>
</dbReference>
<feature type="domain" description="DDE-1" evidence="1">
    <location>
        <begin position="67"/>
        <end position="232"/>
    </location>
</feature>
<dbReference type="OrthoDB" id="162969at2759"/>
<gene>
    <name evidence="2" type="ORF">PAXRUDRAFT_140193</name>
</gene>
<dbReference type="HOGENOM" id="CLU_018294_2_1_1"/>
<keyword evidence="3" id="KW-1185">Reference proteome</keyword>
<dbReference type="InterPro" id="IPR050863">
    <property type="entry name" value="CenT-Element_Derived"/>
</dbReference>
<organism evidence="2 3">
    <name type="scientific">Paxillus rubicundulus Ve08.2h10</name>
    <dbReference type="NCBI Taxonomy" id="930991"/>
    <lineage>
        <taxon>Eukaryota</taxon>
        <taxon>Fungi</taxon>
        <taxon>Dikarya</taxon>
        <taxon>Basidiomycota</taxon>
        <taxon>Agaricomycotina</taxon>
        <taxon>Agaricomycetes</taxon>
        <taxon>Agaricomycetidae</taxon>
        <taxon>Boletales</taxon>
        <taxon>Paxilineae</taxon>
        <taxon>Paxillaceae</taxon>
        <taxon>Paxillus</taxon>
    </lineage>
</organism>
<proteinExistence type="predicted"/>
<dbReference type="Proteomes" id="UP000054538">
    <property type="component" value="Unassembled WGS sequence"/>
</dbReference>
<dbReference type="EMBL" id="KN825029">
    <property type="protein sequence ID" value="KIK95656.1"/>
    <property type="molecule type" value="Genomic_DNA"/>
</dbReference>
<reference evidence="3" key="2">
    <citation type="submission" date="2015-01" db="EMBL/GenBank/DDBJ databases">
        <title>Evolutionary Origins and Diversification of the Mycorrhizal Mutualists.</title>
        <authorList>
            <consortium name="DOE Joint Genome Institute"/>
            <consortium name="Mycorrhizal Genomics Consortium"/>
            <person name="Kohler A."/>
            <person name="Kuo A."/>
            <person name="Nagy L.G."/>
            <person name="Floudas D."/>
            <person name="Copeland A."/>
            <person name="Barry K.W."/>
            <person name="Cichocki N."/>
            <person name="Veneault-Fourrey C."/>
            <person name="LaButti K."/>
            <person name="Lindquist E.A."/>
            <person name="Lipzen A."/>
            <person name="Lundell T."/>
            <person name="Morin E."/>
            <person name="Murat C."/>
            <person name="Riley R."/>
            <person name="Ohm R."/>
            <person name="Sun H."/>
            <person name="Tunlid A."/>
            <person name="Henrissat B."/>
            <person name="Grigoriev I.V."/>
            <person name="Hibbett D.S."/>
            <person name="Martin F."/>
        </authorList>
    </citation>
    <scope>NUCLEOTIDE SEQUENCE [LARGE SCALE GENOMIC DNA]</scope>
    <source>
        <strain evidence="3">Ve08.2h10</strain>
    </source>
</reference>
<name>A0A0D0DZ39_9AGAM</name>
<dbReference type="PANTHER" id="PTHR19303">
    <property type="entry name" value="TRANSPOSON"/>
    <property type="match status" value="1"/>
</dbReference>